<dbReference type="EMBL" id="JAUTXU010000025">
    <property type="protein sequence ID" value="KAK3719681.1"/>
    <property type="molecule type" value="Genomic_DNA"/>
</dbReference>
<gene>
    <name evidence="1" type="ORF">LTR37_004218</name>
</gene>
<proteinExistence type="predicted"/>
<keyword evidence="2" id="KW-1185">Reference proteome</keyword>
<comment type="caution">
    <text evidence="1">The sequence shown here is derived from an EMBL/GenBank/DDBJ whole genome shotgun (WGS) entry which is preliminary data.</text>
</comment>
<evidence type="ECO:0000313" key="2">
    <source>
        <dbReference type="Proteomes" id="UP001281147"/>
    </source>
</evidence>
<sequence length="234" mass="26953">MAIREATWEDILPASKLLAKAFKDEPAFGDYIHPYRDEYPDDPYLFFLRFLRVEYYRRPDHVMIVSYTADESGKEERITGLAYWIRKRAVEIKPSLYNRAMIKAMESYNYLESFAYPNRAAEPSRVNVMDRVEPFQKHHWSGTRADSWYLAILGVDPACGKRGYGRQLVKYGFDRAKKEGGKENFYHACGFDVDVEMAKDAGGDENPLKDVPGGCIIFWDNGIKPEGIKSYGEA</sequence>
<name>A0ACC3NMK9_9PEZI</name>
<protein>
    <submittedName>
        <fullName evidence="1">Uncharacterized protein</fullName>
    </submittedName>
</protein>
<evidence type="ECO:0000313" key="1">
    <source>
        <dbReference type="EMBL" id="KAK3719681.1"/>
    </source>
</evidence>
<organism evidence="1 2">
    <name type="scientific">Vermiconidia calcicola</name>
    <dbReference type="NCBI Taxonomy" id="1690605"/>
    <lineage>
        <taxon>Eukaryota</taxon>
        <taxon>Fungi</taxon>
        <taxon>Dikarya</taxon>
        <taxon>Ascomycota</taxon>
        <taxon>Pezizomycotina</taxon>
        <taxon>Dothideomycetes</taxon>
        <taxon>Dothideomycetidae</taxon>
        <taxon>Mycosphaerellales</taxon>
        <taxon>Extremaceae</taxon>
        <taxon>Vermiconidia</taxon>
    </lineage>
</organism>
<reference evidence="1" key="1">
    <citation type="submission" date="2023-07" db="EMBL/GenBank/DDBJ databases">
        <title>Black Yeasts Isolated from many extreme environments.</title>
        <authorList>
            <person name="Coleine C."/>
            <person name="Stajich J.E."/>
            <person name="Selbmann L."/>
        </authorList>
    </citation>
    <scope>NUCLEOTIDE SEQUENCE</scope>
    <source>
        <strain evidence="1">CCFEE 5714</strain>
    </source>
</reference>
<accession>A0ACC3NMK9</accession>
<dbReference type="Proteomes" id="UP001281147">
    <property type="component" value="Unassembled WGS sequence"/>
</dbReference>